<dbReference type="GO" id="GO:0016020">
    <property type="term" value="C:membrane"/>
    <property type="evidence" value="ECO:0007669"/>
    <property type="project" value="UniProtKB-SubCell"/>
</dbReference>
<dbReference type="SUPFAM" id="SSF52833">
    <property type="entry name" value="Thioredoxin-like"/>
    <property type="match status" value="1"/>
</dbReference>
<name>A0A1B8U6D6_9FLAO</name>
<dbReference type="Pfam" id="PF02683">
    <property type="entry name" value="DsbD_TM"/>
    <property type="match status" value="1"/>
</dbReference>
<dbReference type="PANTHER" id="PTHR32234:SF0">
    <property type="entry name" value="THIOL:DISULFIDE INTERCHANGE PROTEIN DSBD"/>
    <property type="match status" value="1"/>
</dbReference>
<evidence type="ECO:0000256" key="4">
    <source>
        <dbReference type="ARBA" id="ARBA00022989"/>
    </source>
</evidence>
<dbReference type="PANTHER" id="PTHR32234">
    <property type="entry name" value="THIOL:DISULFIDE INTERCHANGE PROTEIN DSBD"/>
    <property type="match status" value="1"/>
</dbReference>
<feature type="transmembrane region" description="Helical" evidence="6">
    <location>
        <begin position="235"/>
        <end position="254"/>
    </location>
</feature>
<dbReference type="Pfam" id="PF13899">
    <property type="entry name" value="Thioredoxin_7"/>
    <property type="match status" value="1"/>
</dbReference>
<dbReference type="Proteomes" id="UP000092612">
    <property type="component" value="Unassembled WGS sequence"/>
</dbReference>
<feature type="chain" id="PRO_5008616045" evidence="7">
    <location>
        <begin position="19"/>
        <end position="659"/>
    </location>
</feature>
<accession>A0A1B8U6D6</accession>
<dbReference type="EMBL" id="LSFL01000004">
    <property type="protein sequence ID" value="OBY67453.1"/>
    <property type="molecule type" value="Genomic_DNA"/>
</dbReference>
<comment type="caution">
    <text evidence="9">The sequence shown here is derived from an EMBL/GenBank/DDBJ whole genome shotgun (WGS) entry which is preliminary data.</text>
</comment>
<keyword evidence="5 6" id="KW-0472">Membrane</keyword>
<feature type="transmembrane region" description="Helical" evidence="6">
    <location>
        <begin position="192"/>
        <end position="214"/>
    </location>
</feature>
<evidence type="ECO:0000256" key="6">
    <source>
        <dbReference type="SAM" id="Phobius"/>
    </source>
</evidence>
<dbReference type="OrthoDB" id="9811036at2"/>
<dbReference type="GO" id="GO:0017004">
    <property type="term" value="P:cytochrome complex assembly"/>
    <property type="evidence" value="ECO:0007669"/>
    <property type="project" value="UniProtKB-KW"/>
</dbReference>
<feature type="transmembrane region" description="Helical" evidence="6">
    <location>
        <begin position="274"/>
        <end position="295"/>
    </location>
</feature>
<evidence type="ECO:0000256" key="1">
    <source>
        <dbReference type="ARBA" id="ARBA00004141"/>
    </source>
</evidence>
<reference evidence="10" key="1">
    <citation type="submission" date="2016-02" db="EMBL/GenBank/DDBJ databases">
        <title>Paenibacillus sp. LPB0068, isolated from Crassostrea gigas.</title>
        <authorList>
            <person name="Shin S.-K."/>
            <person name="Yi H."/>
        </authorList>
    </citation>
    <scope>NUCLEOTIDE SEQUENCE [LARGE SCALE GENOMIC DNA]</scope>
    <source>
        <strain evidence="10">KCTC 23969</strain>
    </source>
</reference>
<dbReference type="AlphaFoldDB" id="A0A1B8U6D6"/>
<keyword evidence="4 6" id="KW-1133">Transmembrane helix</keyword>
<gene>
    <name evidence="9" type="ORF">LPB301_02055</name>
</gene>
<evidence type="ECO:0000256" key="2">
    <source>
        <dbReference type="ARBA" id="ARBA00022692"/>
    </source>
</evidence>
<evidence type="ECO:0000256" key="7">
    <source>
        <dbReference type="SAM" id="SignalP"/>
    </source>
</evidence>
<keyword evidence="2 6" id="KW-0812">Transmembrane</keyword>
<dbReference type="RefSeq" id="WP_068356686.1">
    <property type="nucleotide sequence ID" value="NZ_CP019337.1"/>
</dbReference>
<evidence type="ECO:0000313" key="9">
    <source>
        <dbReference type="EMBL" id="OBY67453.1"/>
    </source>
</evidence>
<keyword evidence="10" id="KW-1185">Reference proteome</keyword>
<evidence type="ECO:0000256" key="3">
    <source>
        <dbReference type="ARBA" id="ARBA00022748"/>
    </source>
</evidence>
<evidence type="ECO:0000259" key="8">
    <source>
        <dbReference type="Pfam" id="PF02683"/>
    </source>
</evidence>
<keyword evidence="3" id="KW-0201">Cytochrome c-type biogenesis</keyword>
<keyword evidence="7" id="KW-0732">Signal</keyword>
<dbReference type="GO" id="GO:0045454">
    <property type="term" value="P:cell redox homeostasis"/>
    <property type="evidence" value="ECO:0007669"/>
    <property type="project" value="TreeGrafter"/>
</dbReference>
<proteinExistence type="predicted"/>
<evidence type="ECO:0000256" key="5">
    <source>
        <dbReference type="ARBA" id="ARBA00023136"/>
    </source>
</evidence>
<feature type="signal peptide" evidence="7">
    <location>
        <begin position="1"/>
        <end position="18"/>
    </location>
</feature>
<dbReference type="STRING" id="996801.BW723_07435"/>
<feature type="domain" description="Cytochrome C biogenesis protein transmembrane" evidence="8">
    <location>
        <begin position="198"/>
        <end position="410"/>
    </location>
</feature>
<dbReference type="GO" id="GO:0015035">
    <property type="term" value="F:protein-disulfide reductase activity"/>
    <property type="evidence" value="ECO:0007669"/>
    <property type="project" value="TreeGrafter"/>
</dbReference>
<sequence>MKKFITLFIFLSAFALKAQTENEPIKIETSVKKISETEYDIIFDAKLYKGWYLYSQYNPDDASLPLEITIPEGETGYQLIGKAKEEDTFKKYSDVWLVEEVVFKEKAKITQRIQLTNKKITQVKLNFFGQVCETACINIDENFTVSLTNNPIKISNTVDERSAALTKQLKLDLKNTALLINSSDTNSESSNGLFSIFFLGFAGGLLALLTPCVFPMIPLTVSFFTKQSQNKKKGVFNAILYGFFIILIYILLSLPFHFLDNLDPEILNTISTNVWLNIFFFAVLVFFAFSFFGFYEITLPSSWGNKMDSASSVGGIIGIFFMALTLAIVSFSCTGPILGSLLAGSLTSDGGATQLTAGMTGFGLALALPFALFALFPNWLNSLPKSGGWLNTTKVVLGFLELALAFKFLSNADLVAHWDILKREVFIAIWIVIFIGLALYLFAKIKFPHDSPIKKLSFSRISFGVLVISFIIYISPGVLKNPTWNLSLLSGFPPPQFYSIYEQESDCPLGLDCYKDFDEGLAKATKVNKPILLDFTGWACVNCRKMEENVWSEPDIYQTLKDDYILISLYVDDNEKALPEVQQFDFLKANGKIKKIETVGDKWSTFQVINFKNASQPYYVLLSPDLEILNTSQQYTDRDTYYSWLKEGLENFKEKVSKN</sequence>
<feature type="transmembrane region" description="Helical" evidence="6">
    <location>
        <begin position="355"/>
        <end position="376"/>
    </location>
</feature>
<dbReference type="KEGG" id="prn:BW723_07435"/>
<organism evidence="9 10">
    <name type="scientific">Polaribacter reichenbachii</name>
    <dbReference type="NCBI Taxonomy" id="996801"/>
    <lineage>
        <taxon>Bacteria</taxon>
        <taxon>Pseudomonadati</taxon>
        <taxon>Bacteroidota</taxon>
        <taxon>Flavobacteriia</taxon>
        <taxon>Flavobacteriales</taxon>
        <taxon>Flavobacteriaceae</taxon>
    </lineage>
</organism>
<dbReference type="InterPro" id="IPR003834">
    <property type="entry name" value="Cyt_c_assmbl_TM_dom"/>
</dbReference>
<feature type="transmembrane region" description="Helical" evidence="6">
    <location>
        <begin position="388"/>
        <end position="406"/>
    </location>
</feature>
<feature type="transmembrane region" description="Helical" evidence="6">
    <location>
        <begin position="426"/>
        <end position="445"/>
    </location>
</feature>
<evidence type="ECO:0000313" key="10">
    <source>
        <dbReference type="Proteomes" id="UP000092612"/>
    </source>
</evidence>
<comment type="subcellular location">
    <subcellularLocation>
        <location evidence="1">Membrane</location>
        <topology evidence="1">Multi-pass membrane protein</topology>
    </subcellularLocation>
</comment>
<dbReference type="InterPro" id="IPR036249">
    <property type="entry name" value="Thioredoxin-like_sf"/>
</dbReference>
<dbReference type="Gene3D" id="3.40.30.10">
    <property type="entry name" value="Glutaredoxin"/>
    <property type="match status" value="1"/>
</dbReference>
<feature type="transmembrane region" description="Helical" evidence="6">
    <location>
        <begin position="316"/>
        <end position="343"/>
    </location>
</feature>
<protein>
    <submittedName>
        <fullName evidence="9">Disulfide bond formation protein DsbD</fullName>
    </submittedName>
</protein>
<feature type="transmembrane region" description="Helical" evidence="6">
    <location>
        <begin position="457"/>
        <end position="479"/>
    </location>
</feature>